<dbReference type="InterPro" id="IPR002686">
    <property type="entry name" value="Transposase_17"/>
</dbReference>
<dbReference type="GO" id="GO:0003677">
    <property type="term" value="F:DNA binding"/>
    <property type="evidence" value="ECO:0007669"/>
    <property type="project" value="InterPro"/>
</dbReference>
<dbReference type="OrthoDB" id="9797997at2"/>
<reference evidence="3" key="1">
    <citation type="submission" date="2011-04" db="EMBL/GenBank/DDBJ databases">
        <title>The complete genome of Porphyromonas asaccharolytica DSM 20707.</title>
        <authorList>
            <person name="Lucas S."/>
            <person name="Han J."/>
            <person name="Lapidus A."/>
            <person name="Bruce D."/>
            <person name="Goodwin L."/>
            <person name="Pitluck S."/>
            <person name="Peters L."/>
            <person name="Kyrpides N."/>
            <person name="Mavromatis K."/>
            <person name="Ivanova N."/>
            <person name="Ovchinnikova G."/>
            <person name="Pagani I."/>
            <person name="Lu M."/>
            <person name="Detter J.C."/>
            <person name="Tapia R."/>
            <person name="Han C."/>
            <person name="Land M."/>
            <person name="Hauser L."/>
            <person name="Markowitz V."/>
            <person name="Cheng J.-F."/>
            <person name="Hugenholtz P."/>
            <person name="Woyke T."/>
            <person name="Wu D."/>
            <person name="Gronow S."/>
            <person name="Wellnitz S."/>
            <person name="Brambilla E."/>
            <person name="Klenk H.-P."/>
            <person name="Eisen J.A."/>
        </authorList>
    </citation>
    <scope>NUCLEOTIDE SEQUENCE [LARGE SCALE GENOMIC DNA]</scope>
    <source>
        <strain evidence="3">ATCC 25260 / DSM 20707 / VPI 4198</strain>
    </source>
</reference>
<dbReference type="KEGG" id="pah:Poras_0308"/>
<sequence>MGTDNYISLYYHLVFSTKERKPSIRPDIQERLYAYIQACTKAGSYSVINVNGMTDHIHILLVAYSGEFVVSHFVREIKKSTNKFLNTKVSARGSFAWQEGYFASTVSRRDVVAVSSYIDRQKEHHGKLGFEKELTMIFGLDAAQDESYS</sequence>
<dbReference type="EMBL" id="CP002689">
    <property type="protein sequence ID" value="AEE12262.1"/>
    <property type="molecule type" value="Genomic_DNA"/>
</dbReference>
<evidence type="ECO:0000313" key="2">
    <source>
        <dbReference type="EMBL" id="AEE12262.1"/>
    </source>
</evidence>
<keyword evidence="3" id="KW-1185">Reference proteome</keyword>
<dbReference type="eggNOG" id="COG1943">
    <property type="taxonomic scope" value="Bacteria"/>
</dbReference>
<dbReference type="InterPro" id="IPR036515">
    <property type="entry name" value="Transposase_17_sf"/>
</dbReference>
<dbReference type="STRING" id="879243.Poras_0308"/>
<dbReference type="Gene3D" id="3.30.70.1290">
    <property type="entry name" value="Transposase IS200-like"/>
    <property type="match status" value="1"/>
</dbReference>
<dbReference type="GO" id="GO:0004803">
    <property type="term" value="F:transposase activity"/>
    <property type="evidence" value="ECO:0007669"/>
    <property type="project" value="InterPro"/>
</dbReference>
<dbReference type="AlphaFoldDB" id="F4KME3"/>
<evidence type="ECO:0000313" key="3">
    <source>
        <dbReference type="Proteomes" id="UP000006545"/>
    </source>
</evidence>
<dbReference type="Proteomes" id="UP000006545">
    <property type="component" value="Chromosome"/>
</dbReference>
<accession>F4KME3</accession>
<dbReference type="NCBIfam" id="NF033573">
    <property type="entry name" value="transpos_IS200"/>
    <property type="match status" value="1"/>
</dbReference>
<dbReference type="SMART" id="SM01321">
    <property type="entry name" value="Y1_Tnp"/>
    <property type="match status" value="1"/>
</dbReference>
<dbReference type="Pfam" id="PF01797">
    <property type="entry name" value="Y1_Tnp"/>
    <property type="match status" value="1"/>
</dbReference>
<dbReference type="RefSeq" id="WP_013759920.1">
    <property type="nucleotide sequence ID" value="NC_015501.1"/>
</dbReference>
<dbReference type="HOGENOM" id="CLU_101320_1_0_10"/>
<dbReference type="GO" id="GO:0006313">
    <property type="term" value="P:DNA transposition"/>
    <property type="evidence" value="ECO:0007669"/>
    <property type="project" value="InterPro"/>
</dbReference>
<proteinExistence type="predicted"/>
<evidence type="ECO:0000259" key="1">
    <source>
        <dbReference type="SMART" id="SM01321"/>
    </source>
</evidence>
<name>F4KME3_PORAD</name>
<dbReference type="PANTHER" id="PTHR33360">
    <property type="entry name" value="TRANSPOSASE FOR INSERTION SEQUENCE ELEMENT IS200"/>
    <property type="match status" value="1"/>
</dbReference>
<feature type="domain" description="Transposase IS200-like" evidence="1">
    <location>
        <begin position="6"/>
        <end position="121"/>
    </location>
</feature>
<dbReference type="PANTHER" id="PTHR33360:SF2">
    <property type="entry name" value="TRANSPOSASE FOR INSERTION SEQUENCE ELEMENT IS200"/>
    <property type="match status" value="1"/>
</dbReference>
<organism evidence="2 3">
    <name type="scientific">Porphyromonas asaccharolytica (strain ATCC 25260 / DSM 20707 / BCRC 10618 / CCUG 7834 / JCM 6326 / LMG 13178 / VPI 4198 / B440)</name>
    <name type="common">Bacteroides asaccharolyticus</name>
    <dbReference type="NCBI Taxonomy" id="879243"/>
    <lineage>
        <taxon>Bacteria</taxon>
        <taxon>Pseudomonadati</taxon>
        <taxon>Bacteroidota</taxon>
        <taxon>Bacteroidia</taxon>
        <taxon>Bacteroidales</taxon>
        <taxon>Porphyromonadaceae</taxon>
        <taxon>Porphyromonas</taxon>
    </lineage>
</organism>
<gene>
    <name evidence="2" type="ordered locus">Poras_0308</name>
</gene>
<dbReference type="SUPFAM" id="SSF143422">
    <property type="entry name" value="Transposase IS200-like"/>
    <property type="match status" value="1"/>
</dbReference>
<protein>
    <submittedName>
        <fullName evidence="2">Transposase IS200-family protein</fullName>
    </submittedName>
</protein>